<evidence type="ECO:0000256" key="1">
    <source>
        <dbReference type="SAM" id="MobiDB-lite"/>
    </source>
</evidence>
<dbReference type="RefSeq" id="XP_067178857.1">
    <property type="nucleotide sequence ID" value="XM_067320545.1"/>
</dbReference>
<evidence type="ECO:0000313" key="3">
    <source>
        <dbReference type="Proteomes" id="UP000673552"/>
    </source>
</evidence>
<dbReference type="KEGG" id="lmat:92513057"/>
<proteinExistence type="predicted"/>
<sequence length="495" mass="50990">MLCVRKIVFIDRAEPETLWSSHLKKQWCYGDLIAVRVHDSNEKVLGSTIPALFTPTSEAGHPTVCVSWIDEDPVEEPMEAQTAPAASLAGGSRDEVSANESEPVEATASTVTPVSTMDDCAQHASPSGGVAAGAELSPTSNPPQPELAAGGAAGGDRTVTSDKPSAVASKTATGATAGPAVLLSSSAALAGSLWSEGPTGEVSGDARVSAPVAPVARKPSFSGCTPISISGAPKGELHFQVITALGAKVAVAEANVHSILKDDASESPNVQHYAVLITSVNANAEGASAIYAVLEFSVVIGTRDIAKVASLAASASSAPMPTPLLAGSSCAFSTHTFYFPSQFLDGKGVYVVTNVLCVESCTNNSVSLEVALPEGLRRMHVLPQKKAVLQKRGDRAYFTCTWAVLSPYVDTASGKNGDSKSASPGFHVLIREGNENRAPVDIELVGELPPAKAEGVGPYVFFVNHAKITNTSCNAGDMGVLMDILPISLVTRAGA</sequence>
<reference evidence="3" key="1">
    <citation type="journal article" date="2021" name="Microbiol. Resour. Announc.">
        <title>LGAAP: Leishmaniinae Genome Assembly and Annotation Pipeline.</title>
        <authorList>
            <person name="Almutairi H."/>
            <person name="Urbaniak M.D."/>
            <person name="Bates M.D."/>
            <person name="Jariyapan N."/>
            <person name="Kwakye-Nuako G."/>
            <person name="Thomaz-Soccol V."/>
            <person name="Al-Salem W.S."/>
            <person name="Dillon R.J."/>
            <person name="Bates P.A."/>
            <person name="Gatherer D."/>
        </authorList>
    </citation>
    <scope>NUCLEOTIDE SEQUENCE [LARGE SCALE GENOMIC DNA]</scope>
</reference>
<organism evidence="2 3">
    <name type="scientific">Leishmania martiniquensis</name>
    <dbReference type="NCBI Taxonomy" id="1580590"/>
    <lineage>
        <taxon>Eukaryota</taxon>
        <taxon>Discoba</taxon>
        <taxon>Euglenozoa</taxon>
        <taxon>Kinetoplastea</taxon>
        <taxon>Metakinetoplastina</taxon>
        <taxon>Trypanosomatida</taxon>
        <taxon>Trypanosomatidae</taxon>
        <taxon>Leishmaniinae</taxon>
        <taxon>Leishmania</taxon>
    </lineage>
</organism>
<dbReference type="OrthoDB" id="273250at2759"/>
<dbReference type="Proteomes" id="UP000673552">
    <property type="component" value="Unassembled WGS sequence"/>
</dbReference>
<evidence type="ECO:0000313" key="2">
    <source>
        <dbReference type="EMBL" id="KAG5479138.1"/>
    </source>
</evidence>
<accession>A0A836KV01</accession>
<name>A0A836KV01_9TRYP</name>
<protein>
    <submittedName>
        <fullName evidence="2">Uncharacterized protein</fullName>
    </submittedName>
</protein>
<dbReference type="GeneID" id="92513057"/>
<dbReference type="EMBL" id="JAFEUZ010000022">
    <property type="protein sequence ID" value="KAG5479138.1"/>
    <property type="molecule type" value="Genomic_DNA"/>
</dbReference>
<keyword evidence="3" id="KW-1185">Reference proteome</keyword>
<dbReference type="AlphaFoldDB" id="A0A836KV01"/>
<comment type="caution">
    <text evidence="2">The sequence shown here is derived from an EMBL/GenBank/DDBJ whole genome shotgun (WGS) entry which is preliminary data.</text>
</comment>
<feature type="region of interest" description="Disordered" evidence="1">
    <location>
        <begin position="77"/>
        <end position="175"/>
    </location>
</feature>
<reference evidence="3" key="2">
    <citation type="journal article" date="2021" name="Sci. Data">
        <title>Chromosome-scale genome sequencing, assembly and annotation of six genomes from subfamily Leishmaniinae.</title>
        <authorList>
            <person name="Almutairi H."/>
            <person name="Urbaniak M.D."/>
            <person name="Bates M.D."/>
            <person name="Jariyapan N."/>
            <person name="Kwakye-Nuako G."/>
            <person name="Thomaz Soccol V."/>
            <person name="Al-Salem W.S."/>
            <person name="Dillon R.J."/>
            <person name="Bates P.A."/>
            <person name="Gatherer D."/>
        </authorList>
    </citation>
    <scope>NUCLEOTIDE SEQUENCE [LARGE SCALE GENOMIC DNA]</scope>
</reference>
<gene>
    <name evidence="2" type="ORF">LSCM1_02991</name>
</gene>